<protein>
    <submittedName>
        <fullName evidence="7">Crystallin beta B1</fullName>
    </submittedName>
</protein>
<dbReference type="InterPro" id="IPR011024">
    <property type="entry name" value="G_crystallin-like"/>
</dbReference>
<comment type="caution">
    <text evidence="7">The sequence shown here is derived from an EMBL/GenBank/DDBJ whole genome shotgun (WGS) entry which is preliminary data.</text>
</comment>
<comment type="function">
    <text evidence="1">Crystallins are the dominant structural components of the vertebrate eye lens.</text>
</comment>
<evidence type="ECO:0000256" key="5">
    <source>
        <dbReference type="SAM" id="MobiDB-lite"/>
    </source>
</evidence>
<proteinExistence type="inferred from homology"/>
<dbReference type="Pfam" id="PF00030">
    <property type="entry name" value="Crystall"/>
    <property type="match status" value="1"/>
</dbReference>
<comment type="similarity">
    <text evidence="2">Belongs to the beta/gamma-crystallin family.</text>
</comment>
<keyword evidence="4" id="KW-0677">Repeat</keyword>
<evidence type="ECO:0000256" key="3">
    <source>
        <dbReference type="ARBA" id="ARBA00022613"/>
    </source>
</evidence>
<keyword evidence="3" id="KW-0273">Eye lens protein</keyword>
<organism evidence="7 8">
    <name type="scientific">Myotis myotis</name>
    <name type="common">Greater mouse-eared bat</name>
    <name type="synonym">Vespertilio myotis</name>
    <dbReference type="NCBI Taxonomy" id="51298"/>
    <lineage>
        <taxon>Eukaryota</taxon>
        <taxon>Metazoa</taxon>
        <taxon>Chordata</taxon>
        <taxon>Craniata</taxon>
        <taxon>Vertebrata</taxon>
        <taxon>Euteleostomi</taxon>
        <taxon>Mammalia</taxon>
        <taxon>Eutheria</taxon>
        <taxon>Laurasiatheria</taxon>
        <taxon>Chiroptera</taxon>
        <taxon>Yangochiroptera</taxon>
        <taxon>Vespertilionidae</taxon>
        <taxon>Myotis</taxon>
    </lineage>
</organism>
<sequence>MSEKRGVVERPPELPNDKTTCRVSPFVQQTKEYAFQKIQSQDRTPRSTMFEGANFKGNTVEIQEDDMPRLWVHGFRGRVGSARVSSGT</sequence>
<dbReference type="VEuPathDB" id="HostDB:GeneID_118678565"/>
<dbReference type="GO" id="GO:0005212">
    <property type="term" value="F:structural constituent of eye lens"/>
    <property type="evidence" value="ECO:0007669"/>
    <property type="project" value="UniProtKB-KW"/>
</dbReference>
<dbReference type="EMBL" id="JABWUV010000020">
    <property type="protein sequence ID" value="KAF6282132.1"/>
    <property type="molecule type" value="Genomic_DNA"/>
</dbReference>
<dbReference type="Gene3D" id="2.60.20.10">
    <property type="entry name" value="Crystallins"/>
    <property type="match status" value="1"/>
</dbReference>
<evidence type="ECO:0000256" key="1">
    <source>
        <dbReference type="ARBA" id="ARBA00003689"/>
    </source>
</evidence>
<reference evidence="7 8" key="1">
    <citation type="journal article" date="2020" name="Nature">
        <title>Six reference-quality genomes reveal evolution of bat adaptations.</title>
        <authorList>
            <person name="Jebb D."/>
            <person name="Huang Z."/>
            <person name="Pippel M."/>
            <person name="Hughes G.M."/>
            <person name="Lavrichenko K."/>
            <person name="Devanna P."/>
            <person name="Winkler S."/>
            <person name="Jermiin L.S."/>
            <person name="Skirmuntt E.C."/>
            <person name="Katzourakis A."/>
            <person name="Burkitt-Gray L."/>
            <person name="Ray D.A."/>
            <person name="Sullivan K.A.M."/>
            <person name="Roscito J.G."/>
            <person name="Kirilenko B.M."/>
            <person name="Davalos L.M."/>
            <person name="Corthals A.P."/>
            <person name="Power M.L."/>
            <person name="Jones G."/>
            <person name="Ransome R.D."/>
            <person name="Dechmann D.K.N."/>
            <person name="Locatelli A.G."/>
            <person name="Puechmaille S.J."/>
            <person name="Fedrigo O."/>
            <person name="Jarvis E.D."/>
            <person name="Hiller M."/>
            <person name="Vernes S.C."/>
            <person name="Myers E.W."/>
            <person name="Teeling E.C."/>
        </authorList>
    </citation>
    <scope>NUCLEOTIDE SEQUENCE [LARGE SCALE GENOMIC DNA]</scope>
    <source>
        <strain evidence="7">MMyoMyo1</strain>
        <tissue evidence="7">Flight muscle</tissue>
    </source>
</reference>
<evidence type="ECO:0000313" key="8">
    <source>
        <dbReference type="Proteomes" id="UP000527355"/>
    </source>
</evidence>
<dbReference type="Proteomes" id="UP000527355">
    <property type="component" value="Unassembled WGS sequence"/>
</dbReference>
<name>A0A7J7S0Z9_MYOMY</name>
<dbReference type="InterPro" id="IPR001064">
    <property type="entry name" value="Beta/gamma_crystallin"/>
</dbReference>
<feature type="domain" description="Beta/gamma crystallin 'Greek key'" evidence="6">
    <location>
        <begin position="48"/>
        <end position="88"/>
    </location>
</feature>
<dbReference type="AlphaFoldDB" id="A0A7J7S0Z9"/>
<gene>
    <name evidence="7" type="ORF">mMyoMyo1_003370</name>
</gene>
<evidence type="ECO:0000313" key="7">
    <source>
        <dbReference type="EMBL" id="KAF6282132.1"/>
    </source>
</evidence>
<evidence type="ECO:0000256" key="4">
    <source>
        <dbReference type="ARBA" id="ARBA00022737"/>
    </source>
</evidence>
<evidence type="ECO:0000259" key="6">
    <source>
        <dbReference type="Pfam" id="PF00030"/>
    </source>
</evidence>
<feature type="region of interest" description="Disordered" evidence="5">
    <location>
        <begin position="1"/>
        <end position="20"/>
    </location>
</feature>
<accession>A0A7J7S0Z9</accession>
<evidence type="ECO:0000256" key="2">
    <source>
        <dbReference type="ARBA" id="ARBA00009646"/>
    </source>
</evidence>
<keyword evidence="8" id="KW-1185">Reference proteome</keyword>
<dbReference type="SUPFAM" id="SSF49695">
    <property type="entry name" value="gamma-Crystallin-like"/>
    <property type="match status" value="1"/>
</dbReference>